<feature type="region of interest" description="Disordered" evidence="1">
    <location>
        <begin position="109"/>
        <end position="153"/>
    </location>
</feature>
<dbReference type="Proteomes" id="UP001372834">
    <property type="component" value="Unassembled WGS sequence"/>
</dbReference>
<dbReference type="AlphaFoldDB" id="A0AAN8NVZ7"/>
<dbReference type="EMBL" id="JAWJWE010000038">
    <property type="protein sequence ID" value="KAK6623502.1"/>
    <property type="molecule type" value="Genomic_DNA"/>
</dbReference>
<evidence type="ECO:0000313" key="2">
    <source>
        <dbReference type="EMBL" id="KAK6623502.1"/>
    </source>
</evidence>
<accession>A0AAN8NVZ7</accession>
<name>A0AAN8NVZ7_POLSC</name>
<evidence type="ECO:0000256" key="1">
    <source>
        <dbReference type="SAM" id="MobiDB-lite"/>
    </source>
</evidence>
<sequence length="153" mass="18074">MTFEQALKILFVNALEITTKKPTQHKQRVKRDKKTSEKQVAEQNVYTPTLSTQCRSKRTHHNRARSHQTMSGDYERWSKKKHRQVNSSKELNKCRICCFNCREIEKKKWKTHRSEVKEKNGTRAPPIKGKEETKSAHTTVNIKGEKKKVKKRD</sequence>
<reference evidence="2 3" key="1">
    <citation type="submission" date="2023-10" db="EMBL/GenBank/DDBJ databases">
        <title>Genomes of two closely related lineages of the louse Polyplax serrata with different host specificities.</title>
        <authorList>
            <person name="Martinu J."/>
            <person name="Tarabai H."/>
            <person name="Stefka J."/>
            <person name="Hypsa V."/>
        </authorList>
    </citation>
    <scope>NUCLEOTIDE SEQUENCE [LARGE SCALE GENOMIC DNA]</scope>
    <source>
        <strain evidence="2">HR10_N</strain>
    </source>
</reference>
<comment type="caution">
    <text evidence="2">The sequence shown here is derived from an EMBL/GenBank/DDBJ whole genome shotgun (WGS) entry which is preliminary data.</text>
</comment>
<protein>
    <submittedName>
        <fullName evidence="2">Uncharacterized protein</fullName>
    </submittedName>
</protein>
<organism evidence="2 3">
    <name type="scientific">Polyplax serrata</name>
    <name type="common">Common mouse louse</name>
    <dbReference type="NCBI Taxonomy" id="468196"/>
    <lineage>
        <taxon>Eukaryota</taxon>
        <taxon>Metazoa</taxon>
        <taxon>Ecdysozoa</taxon>
        <taxon>Arthropoda</taxon>
        <taxon>Hexapoda</taxon>
        <taxon>Insecta</taxon>
        <taxon>Pterygota</taxon>
        <taxon>Neoptera</taxon>
        <taxon>Paraneoptera</taxon>
        <taxon>Psocodea</taxon>
        <taxon>Troctomorpha</taxon>
        <taxon>Phthiraptera</taxon>
        <taxon>Anoplura</taxon>
        <taxon>Polyplacidae</taxon>
        <taxon>Polyplax</taxon>
    </lineage>
</organism>
<gene>
    <name evidence="2" type="ORF">RUM43_009354</name>
</gene>
<evidence type="ECO:0000313" key="3">
    <source>
        <dbReference type="Proteomes" id="UP001372834"/>
    </source>
</evidence>
<feature type="compositionally biased region" description="Basic and acidic residues" evidence="1">
    <location>
        <begin position="109"/>
        <end position="121"/>
    </location>
</feature>
<feature type="region of interest" description="Disordered" evidence="1">
    <location>
        <begin position="51"/>
        <end position="85"/>
    </location>
</feature>
<proteinExistence type="predicted"/>
<feature type="compositionally biased region" description="Basic residues" evidence="1">
    <location>
        <begin position="55"/>
        <end position="66"/>
    </location>
</feature>